<feature type="transmembrane region" description="Helical" evidence="8">
    <location>
        <begin position="188"/>
        <end position="210"/>
    </location>
</feature>
<keyword evidence="3" id="KW-0813">Transport</keyword>
<dbReference type="InterPro" id="IPR052017">
    <property type="entry name" value="TSUP"/>
</dbReference>
<comment type="subcellular location">
    <subcellularLocation>
        <location evidence="1 8">Cell membrane</location>
        <topology evidence="1 8">Multi-pass membrane protein</topology>
    </subcellularLocation>
</comment>
<accession>A0ABV8CPB6</accession>
<evidence type="ECO:0000256" key="1">
    <source>
        <dbReference type="ARBA" id="ARBA00004651"/>
    </source>
</evidence>
<dbReference type="Pfam" id="PF01925">
    <property type="entry name" value="TauE"/>
    <property type="match status" value="1"/>
</dbReference>
<protein>
    <recommendedName>
        <fullName evidence="8">Probable membrane transporter protein</fullName>
    </recommendedName>
</protein>
<evidence type="ECO:0000256" key="6">
    <source>
        <dbReference type="ARBA" id="ARBA00022989"/>
    </source>
</evidence>
<organism evidence="9 10">
    <name type="scientific">Pseudaeromonas sharmana</name>
    <dbReference type="NCBI Taxonomy" id="328412"/>
    <lineage>
        <taxon>Bacteria</taxon>
        <taxon>Pseudomonadati</taxon>
        <taxon>Pseudomonadota</taxon>
        <taxon>Gammaproteobacteria</taxon>
        <taxon>Aeromonadales</taxon>
        <taxon>Aeromonadaceae</taxon>
        <taxon>Pseudaeromonas</taxon>
    </lineage>
</organism>
<evidence type="ECO:0000256" key="8">
    <source>
        <dbReference type="RuleBase" id="RU363041"/>
    </source>
</evidence>
<evidence type="ECO:0000256" key="5">
    <source>
        <dbReference type="ARBA" id="ARBA00022692"/>
    </source>
</evidence>
<comment type="similarity">
    <text evidence="2 8">Belongs to the 4-toluene sulfonate uptake permease (TSUP) (TC 2.A.102) family.</text>
</comment>
<keyword evidence="10" id="KW-1185">Reference proteome</keyword>
<feature type="transmembrane region" description="Helical" evidence="8">
    <location>
        <begin position="157"/>
        <end position="176"/>
    </location>
</feature>
<gene>
    <name evidence="9" type="ORF">ACFOSS_11325</name>
</gene>
<dbReference type="RefSeq" id="WP_377152534.1">
    <property type="nucleotide sequence ID" value="NZ_JBHSAF010000014.1"/>
</dbReference>
<keyword evidence="7 8" id="KW-0472">Membrane</keyword>
<keyword evidence="4 8" id="KW-1003">Cell membrane</keyword>
<feature type="transmembrane region" description="Helical" evidence="8">
    <location>
        <begin position="101"/>
        <end position="119"/>
    </location>
</feature>
<comment type="caution">
    <text evidence="9">The sequence shown here is derived from an EMBL/GenBank/DDBJ whole genome shotgun (WGS) entry which is preliminary data.</text>
</comment>
<dbReference type="PANTHER" id="PTHR30269:SF0">
    <property type="entry name" value="MEMBRANE TRANSPORTER PROTEIN YFCA-RELATED"/>
    <property type="match status" value="1"/>
</dbReference>
<evidence type="ECO:0000256" key="2">
    <source>
        <dbReference type="ARBA" id="ARBA00009142"/>
    </source>
</evidence>
<name>A0ABV8CPB6_9GAMM</name>
<evidence type="ECO:0000256" key="3">
    <source>
        <dbReference type="ARBA" id="ARBA00022448"/>
    </source>
</evidence>
<evidence type="ECO:0000313" key="9">
    <source>
        <dbReference type="EMBL" id="MFC3914056.1"/>
    </source>
</evidence>
<keyword evidence="6 8" id="KW-1133">Transmembrane helix</keyword>
<reference evidence="10" key="1">
    <citation type="journal article" date="2019" name="Int. J. Syst. Evol. Microbiol.">
        <title>The Global Catalogue of Microorganisms (GCM) 10K type strain sequencing project: providing services to taxonomists for standard genome sequencing and annotation.</title>
        <authorList>
            <consortium name="The Broad Institute Genomics Platform"/>
            <consortium name="The Broad Institute Genome Sequencing Center for Infectious Disease"/>
            <person name="Wu L."/>
            <person name="Ma J."/>
        </authorList>
    </citation>
    <scope>NUCLEOTIDE SEQUENCE [LARGE SCALE GENOMIC DNA]</scope>
    <source>
        <strain evidence="10">CCUG 54939</strain>
    </source>
</reference>
<dbReference type="PANTHER" id="PTHR30269">
    <property type="entry name" value="TRANSMEMBRANE PROTEIN YFCA"/>
    <property type="match status" value="1"/>
</dbReference>
<evidence type="ECO:0000256" key="4">
    <source>
        <dbReference type="ARBA" id="ARBA00022475"/>
    </source>
</evidence>
<evidence type="ECO:0000256" key="7">
    <source>
        <dbReference type="ARBA" id="ARBA00023136"/>
    </source>
</evidence>
<dbReference type="Proteomes" id="UP001595692">
    <property type="component" value="Unassembled WGS sequence"/>
</dbReference>
<dbReference type="InterPro" id="IPR002781">
    <property type="entry name" value="TM_pro_TauE-like"/>
</dbReference>
<dbReference type="EMBL" id="JBHSAF010000014">
    <property type="protein sequence ID" value="MFC3914056.1"/>
    <property type="molecule type" value="Genomic_DNA"/>
</dbReference>
<feature type="transmembrane region" description="Helical" evidence="8">
    <location>
        <begin position="230"/>
        <end position="247"/>
    </location>
</feature>
<keyword evidence="5 8" id="KW-0812">Transmembrane</keyword>
<sequence length="255" mass="27028">MDMDVITLLLLAGCGLVAGFIDAIAGGGGLLTLPALLAAGLSPTQALATNKLQSSFGSFSATWYFARHGYIDFSSIKWSVLLTFVGSMCGTLLVQQIDASALARLLPFLLMAFALYFLFSPRVGNQDSHRRLGHIAFALTVGLGVGFYDGFFGPGTGSFFAVGFVALAGFNLAKATAHSKLLNFTSNISALIFFALGGNMVWTLGLTMAIGQFIGARLGSRLVVKRGVGLIRPLLVIMSLAMSFKLLNQHYAWIG</sequence>
<proteinExistence type="inferred from homology"/>
<evidence type="ECO:0000313" key="10">
    <source>
        <dbReference type="Proteomes" id="UP001595692"/>
    </source>
</evidence>
<feature type="transmembrane region" description="Helical" evidence="8">
    <location>
        <begin position="78"/>
        <end position="95"/>
    </location>
</feature>